<evidence type="ECO:0000256" key="6">
    <source>
        <dbReference type="ARBA" id="ARBA00022592"/>
    </source>
</evidence>
<keyword evidence="6 8" id="KW-0592">Phosphate transport</keyword>
<dbReference type="SUPFAM" id="SSF109755">
    <property type="entry name" value="PhoU-like"/>
    <property type="match status" value="1"/>
</dbReference>
<dbReference type="PANTHER" id="PTHR42930:SF3">
    <property type="entry name" value="PHOSPHATE-SPECIFIC TRANSPORT SYSTEM ACCESSORY PROTEIN PHOU"/>
    <property type="match status" value="1"/>
</dbReference>
<proteinExistence type="inferred from homology"/>
<evidence type="ECO:0000313" key="10">
    <source>
        <dbReference type="EMBL" id="KHT53318.1"/>
    </source>
</evidence>
<evidence type="ECO:0000256" key="3">
    <source>
        <dbReference type="ARBA" id="ARBA00011738"/>
    </source>
</evidence>
<dbReference type="OrthoDB" id="9814256at2"/>
<comment type="function">
    <text evidence="7 8">Plays a role in the regulation of phosphate uptake.</text>
</comment>
<organism evidence="10 11">
    <name type="scientific">Alteromonas marina</name>
    <dbReference type="NCBI Taxonomy" id="203795"/>
    <lineage>
        <taxon>Bacteria</taxon>
        <taxon>Pseudomonadati</taxon>
        <taxon>Pseudomonadota</taxon>
        <taxon>Gammaproteobacteria</taxon>
        <taxon>Alteromonadales</taxon>
        <taxon>Alteromonadaceae</taxon>
        <taxon>Alteromonas/Salinimonas group</taxon>
        <taxon>Alteromonas</taxon>
    </lineage>
</organism>
<evidence type="ECO:0000256" key="1">
    <source>
        <dbReference type="ARBA" id="ARBA00004496"/>
    </source>
</evidence>
<evidence type="ECO:0000256" key="4">
    <source>
        <dbReference type="ARBA" id="ARBA00022448"/>
    </source>
</evidence>
<dbReference type="PIRSF" id="PIRSF003107">
    <property type="entry name" value="PhoU"/>
    <property type="match status" value="1"/>
</dbReference>
<evidence type="ECO:0000256" key="8">
    <source>
        <dbReference type="PIRNR" id="PIRNR003107"/>
    </source>
</evidence>
<dbReference type="RefSeq" id="WP_014948403.1">
    <property type="nucleotide sequence ID" value="NZ_JWLW01000014.1"/>
</dbReference>
<keyword evidence="11" id="KW-1185">Reference proteome</keyword>
<comment type="subcellular location">
    <subcellularLocation>
        <location evidence="1 8">Cytoplasm</location>
    </subcellularLocation>
</comment>
<dbReference type="GO" id="GO:0030643">
    <property type="term" value="P:intracellular phosphate ion homeostasis"/>
    <property type="evidence" value="ECO:0007669"/>
    <property type="project" value="InterPro"/>
</dbReference>
<gene>
    <name evidence="10" type="ORF">RJ41_08860</name>
</gene>
<feature type="domain" description="PhoU" evidence="9">
    <location>
        <begin position="26"/>
        <end position="113"/>
    </location>
</feature>
<name>A0A0B3Y7W1_9ALTE</name>
<dbReference type="Gene3D" id="1.20.58.220">
    <property type="entry name" value="Phosphate transport system protein phou homolog 2, domain 2"/>
    <property type="match status" value="1"/>
</dbReference>
<dbReference type="GO" id="GO:0005737">
    <property type="term" value="C:cytoplasm"/>
    <property type="evidence" value="ECO:0007669"/>
    <property type="project" value="UniProtKB-SubCell"/>
</dbReference>
<sequence>MRQVALNTHISGTFNIELENLRNSVLTMGGEVEQQLVDTLKAVKHNHAALAEKVVLNDLKINSMEIQIDEECLRIIAKRHPTASDLRLIMTISKAITDIERMGDEIERIAKLVTRNKLPSSDTIKSSMLLIGERVAAMMRGTFDAFARQDEAAALEVYDQDNRIDSEYKRLLSYTTSEMQKSTDDMQDWLDVLWAMRSLERIGDRCKNVCEYVVYLTRGTDVRHTPLENMQQKLEDLT</sequence>
<dbReference type="AlphaFoldDB" id="A0A0B3Y7W1"/>
<dbReference type="InterPro" id="IPR028366">
    <property type="entry name" value="PhoU"/>
</dbReference>
<dbReference type="Pfam" id="PF01895">
    <property type="entry name" value="PhoU"/>
    <property type="match status" value="2"/>
</dbReference>
<dbReference type="InterPro" id="IPR026022">
    <property type="entry name" value="PhoU_dom"/>
</dbReference>
<dbReference type="NCBIfam" id="TIGR02135">
    <property type="entry name" value="phoU_full"/>
    <property type="match status" value="1"/>
</dbReference>
<evidence type="ECO:0000256" key="7">
    <source>
        <dbReference type="ARBA" id="ARBA00056181"/>
    </source>
</evidence>
<evidence type="ECO:0000259" key="9">
    <source>
        <dbReference type="Pfam" id="PF01895"/>
    </source>
</evidence>
<dbReference type="FunFam" id="1.20.58.220:FF:000004">
    <property type="entry name" value="Phosphate-specific transport system accessory protein PhoU"/>
    <property type="match status" value="1"/>
</dbReference>
<evidence type="ECO:0000313" key="11">
    <source>
        <dbReference type="Proteomes" id="UP000031197"/>
    </source>
</evidence>
<dbReference type="GO" id="GO:0006817">
    <property type="term" value="P:phosphate ion transport"/>
    <property type="evidence" value="ECO:0007669"/>
    <property type="project" value="UniProtKB-KW"/>
</dbReference>
<dbReference type="EMBL" id="JWLW01000014">
    <property type="protein sequence ID" value="KHT53318.1"/>
    <property type="molecule type" value="Genomic_DNA"/>
</dbReference>
<dbReference type="InterPro" id="IPR038078">
    <property type="entry name" value="PhoU-like_sf"/>
</dbReference>
<dbReference type="PANTHER" id="PTHR42930">
    <property type="entry name" value="PHOSPHATE-SPECIFIC TRANSPORT SYSTEM ACCESSORY PROTEIN PHOU"/>
    <property type="match status" value="1"/>
</dbReference>
<dbReference type="GeneID" id="56265973"/>
<comment type="subunit">
    <text evidence="3 8">Homodimer.</text>
</comment>
<keyword evidence="5 8" id="KW-0963">Cytoplasm</keyword>
<comment type="similarity">
    <text evidence="2 8">Belongs to the PhoU family.</text>
</comment>
<reference evidence="10 11" key="1">
    <citation type="submission" date="2014-12" db="EMBL/GenBank/DDBJ databases">
        <title>Genome sequencing of Alteromonas marina AD001.</title>
        <authorList>
            <person name="Adrian T.G.S."/>
            <person name="Chan K.G."/>
        </authorList>
    </citation>
    <scope>NUCLEOTIDE SEQUENCE [LARGE SCALE GENOMIC DNA]</scope>
    <source>
        <strain evidence="10 11">AD001</strain>
    </source>
</reference>
<keyword evidence="4 8" id="KW-0813">Transport</keyword>
<accession>A0A0B3Y7W1</accession>
<evidence type="ECO:0000256" key="2">
    <source>
        <dbReference type="ARBA" id="ARBA00008107"/>
    </source>
</evidence>
<protein>
    <recommendedName>
        <fullName evidence="8">Phosphate-specific transport system accessory protein PhoU</fullName>
    </recommendedName>
</protein>
<comment type="caution">
    <text evidence="10">The sequence shown here is derived from an EMBL/GenBank/DDBJ whole genome shotgun (WGS) entry which is preliminary data.</text>
</comment>
<dbReference type="GO" id="GO:0045936">
    <property type="term" value="P:negative regulation of phosphate metabolic process"/>
    <property type="evidence" value="ECO:0007669"/>
    <property type="project" value="InterPro"/>
</dbReference>
<feature type="domain" description="PhoU" evidence="9">
    <location>
        <begin position="131"/>
        <end position="213"/>
    </location>
</feature>
<evidence type="ECO:0000256" key="5">
    <source>
        <dbReference type="ARBA" id="ARBA00022490"/>
    </source>
</evidence>
<dbReference type="Proteomes" id="UP000031197">
    <property type="component" value="Unassembled WGS sequence"/>
</dbReference>